<proteinExistence type="predicted"/>
<dbReference type="PROSITE" id="PS50878">
    <property type="entry name" value="RT_POL"/>
    <property type="match status" value="1"/>
</dbReference>
<evidence type="ECO:0000313" key="3">
    <source>
        <dbReference type="Proteomes" id="UP001623348"/>
    </source>
</evidence>
<feature type="domain" description="Reverse transcriptase" evidence="1">
    <location>
        <begin position="1"/>
        <end position="185"/>
    </location>
</feature>
<sequence length="190" mass="21656">MWWDGSHDWSVAMEGYRILEYIDDNILFHVTGLIVKGRAVDIVYLDFSKAFDTVSHKILLDKLSKYGLDEQIVKCIESQLNSWAQRVVISGTKSSWRLVTSGVLQGSVPDPVLFYTFVSDLDDGTECSLSQFADDTKLRGVAGKPEDHAAIQRDLDRLEKWANWNFLKINRGKFHKFCTWRGTTPCTSIC</sequence>
<dbReference type="InterPro" id="IPR000477">
    <property type="entry name" value="RT_dom"/>
</dbReference>
<dbReference type="PANTHER" id="PTHR33332">
    <property type="entry name" value="REVERSE TRANSCRIPTASE DOMAIN-CONTAINING PROTEIN"/>
    <property type="match status" value="1"/>
</dbReference>
<gene>
    <name evidence="2" type="ORF">GRJ2_000814400</name>
</gene>
<evidence type="ECO:0000259" key="1">
    <source>
        <dbReference type="PROSITE" id="PS50878"/>
    </source>
</evidence>
<accession>A0ABC9WD96</accession>
<reference evidence="2 3" key="1">
    <citation type="submission" date="2024-06" db="EMBL/GenBank/DDBJ databases">
        <title>The draft genome of Grus japonensis, version 3.</title>
        <authorList>
            <person name="Nabeshima K."/>
            <person name="Suzuki S."/>
            <person name="Onuma M."/>
        </authorList>
    </citation>
    <scope>NUCLEOTIDE SEQUENCE [LARGE SCALE GENOMIC DNA]</scope>
    <source>
        <strain evidence="2 3">451A</strain>
    </source>
</reference>
<evidence type="ECO:0000313" key="2">
    <source>
        <dbReference type="EMBL" id="GAB0183491.1"/>
    </source>
</evidence>
<name>A0ABC9WD96_GRUJA</name>
<dbReference type="EMBL" id="BAAFJT010000002">
    <property type="protein sequence ID" value="GAB0183491.1"/>
    <property type="molecule type" value="Genomic_DNA"/>
</dbReference>
<dbReference type="AlphaFoldDB" id="A0ABC9WD96"/>
<dbReference type="Pfam" id="PF00078">
    <property type="entry name" value="RVT_1"/>
    <property type="match status" value="1"/>
</dbReference>
<protein>
    <submittedName>
        <fullName evidence="2">Mitochondrial enolase superfamily member 1</fullName>
    </submittedName>
</protein>
<organism evidence="2 3">
    <name type="scientific">Grus japonensis</name>
    <name type="common">Japanese crane</name>
    <name type="synonym">Red-crowned crane</name>
    <dbReference type="NCBI Taxonomy" id="30415"/>
    <lineage>
        <taxon>Eukaryota</taxon>
        <taxon>Metazoa</taxon>
        <taxon>Chordata</taxon>
        <taxon>Craniata</taxon>
        <taxon>Vertebrata</taxon>
        <taxon>Euteleostomi</taxon>
        <taxon>Archelosauria</taxon>
        <taxon>Archosauria</taxon>
        <taxon>Dinosauria</taxon>
        <taxon>Saurischia</taxon>
        <taxon>Theropoda</taxon>
        <taxon>Coelurosauria</taxon>
        <taxon>Aves</taxon>
        <taxon>Neognathae</taxon>
        <taxon>Neoaves</taxon>
        <taxon>Gruiformes</taxon>
        <taxon>Gruidae</taxon>
        <taxon>Grus</taxon>
    </lineage>
</organism>
<dbReference type="Proteomes" id="UP001623348">
    <property type="component" value="Unassembled WGS sequence"/>
</dbReference>
<keyword evidence="3" id="KW-1185">Reference proteome</keyword>
<comment type="caution">
    <text evidence="2">The sequence shown here is derived from an EMBL/GenBank/DDBJ whole genome shotgun (WGS) entry which is preliminary data.</text>
</comment>